<feature type="chain" id="PRO_5009128492" description="DUF4810 domain-containing protein" evidence="1">
    <location>
        <begin position="23"/>
        <end position="123"/>
    </location>
</feature>
<accession>A0A1E3GNI3</accession>
<comment type="caution">
    <text evidence="2">The sequence shown here is derived from an EMBL/GenBank/DDBJ whole genome shotgun (WGS) entry which is preliminary data.</text>
</comment>
<dbReference type="RefSeq" id="WP_084003094.1">
    <property type="nucleotide sequence ID" value="NZ_MCRI01000058.1"/>
</dbReference>
<dbReference type="InterPro" id="IPR014508">
    <property type="entry name" value="UCP020555_TPR-like"/>
</dbReference>
<evidence type="ECO:0008006" key="4">
    <source>
        <dbReference type="Google" id="ProtNLM"/>
    </source>
</evidence>
<dbReference type="Proteomes" id="UP000094379">
    <property type="component" value="Unassembled WGS sequence"/>
</dbReference>
<reference evidence="2 3" key="1">
    <citation type="submission" date="2016-07" db="EMBL/GenBank/DDBJ databases">
        <title>Draft Genome Sequence of Methylophaga muralis Bur 1.</title>
        <authorList>
            <person name="Vasilenko O.V."/>
            <person name="Doronina N.V."/>
            <person name="Shmareva M.N."/>
            <person name="Tarlachkov S.V."/>
            <person name="Mustakhimov I."/>
            <person name="Trotsenko Y.A."/>
        </authorList>
    </citation>
    <scope>NUCLEOTIDE SEQUENCE [LARGE SCALE GENOMIC DNA]</scope>
    <source>
        <strain evidence="2 3">Bur 1</strain>
    </source>
</reference>
<dbReference type="PIRSF" id="PIRSF020555">
    <property type="entry name" value="UCP020555"/>
    <property type="match status" value="1"/>
</dbReference>
<dbReference type="AlphaFoldDB" id="A0A1E3GNI3"/>
<dbReference type="EMBL" id="MCRI01000058">
    <property type="protein sequence ID" value="ODN65515.1"/>
    <property type="molecule type" value="Genomic_DNA"/>
</dbReference>
<sequence>MSINKLSVAGAGLALLFLSGCAQQPKPLYHWGDYENLLYVMYTEPGSADPDMQIEKLTADIQQAHAKDLRIAPGIHAHLGYMYVLKGNLASAESEFIKEKQLYPESATFIDGMLARMNKGTES</sequence>
<dbReference type="PROSITE" id="PS51257">
    <property type="entry name" value="PROKAR_LIPOPROTEIN"/>
    <property type="match status" value="1"/>
</dbReference>
<evidence type="ECO:0000256" key="1">
    <source>
        <dbReference type="SAM" id="SignalP"/>
    </source>
</evidence>
<name>A0A1E3GNI3_9GAMM</name>
<gene>
    <name evidence="2" type="ORF">A9E74_02700</name>
</gene>
<feature type="signal peptide" evidence="1">
    <location>
        <begin position="1"/>
        <end position="22"/>
    </location>
</feature>
<organism evidence="2 3">
    <name type="scientific">Methylophaga muralis</name>
    <dbReference type="NCBI Taxonomy" id="291169"/>
    <lineage>
        <taxon>Bacteria</taxon>
        <taxon>Pseudomonadati</taxon>
        <taxon>Pseudomonadota</taxon>
        <taxon>Gammaproteobacteria</taxon>
        <taxon>Thiotrichales</taxon>
        <taxon>Piscirickettsiaceae</taxon>
        <taxon>Methylophaga</taxon>
    </lineage>
</organism>
<keyword evidence="1" id="KW-0732">Signal</keyword>
<dbReference type="STRING" id="291169.A9E74_02700"/>
<keyword evidence="3" id="KW-1185">Reference proteome</keyword>
<evidence type="ECO:0000313" key="2">
    <source>
        <dbReference type="EMBL" id="ODN65515.1"/>
    </source>
</evidence>
<evidence type="ECO:0000313" key="3">
    <source>
        <dbReference type="Proteomes" id="UP000094379"/>
    </source>
</evidence>
<dbReference type="Pfam" id="PF16068">
    <property type="entry name" value="DUF4810"/>
    <property type="match status" value="1"/>
</dbReference>
<protein>
    <recommendedName>
        <fullName evidence="4">DUF4810 domain-containing protein</fullName>
    </recommendedName>
</protein>
<proteinExistence type="predicted"/>